<proteinExistence type="predicted"/>
<dbReference type="InterPro" id="IPR032350">
    <property type="entry name" value="Nbr1_FW"/>
</dbReference>
<dbReference type="InterPro" id="IPR013783">
    <property type="entry name" value="Ig-like_fold"/>
</dbReference>
<accession>A0A168L8G8</accession>
<protein>
    <recommendedName>
        <fullName evidence="2">Nbr1 FW domain-containing protein</fullName>
    </recommendedName>
</protein>
<keyword evidence="4" id="KW-1185">Reference proteome</keyword>
<dbReference type="EMBL" id="LT550892">
    <property type="protein sequence ID" value="SAL96270.1"/>
    <property type="molecule type" value="Genomic_DNA"/>
</dbReference>
<dbReference type="AlphaFoldDB" id="A0A168L8G8"/>
<dbReference type="InParanoid" id="A0A168L8G8"/>
<feature type="region of interest" description="Disordered" evidence="1">
    <location>
        <begin position="162"/>
        <end position="190"/>
    </location>
</feature>
<feature type="region of interest" description="Disordered" evidence="1">
    <location>
        <begin position="301"/>
        <end position="361"/>
    </location>
</feature>
<gene>
    <name evidence="3" type="primary">ABSGL_01665.1 scaffold 2050</name>
</gene>
<feature type="compositionally biased region" description="Polar residues" evidence="1">
    <location>
        <begin position="328"/>
        <end position="337"/>
    </location>
</feature>
<reference evidence="3" key="1">
    <citation type="submission" date="2016-04" db="EMBL/GenBank/DDBJ databases">
        <authorList>
            <person name="Evans L.H."/>
            <person name="Alamgir A."/>
            <person name="Owens N."/>
            <person name="Weber N.D."/>
            <person name="Virtaneva K."/>
            <person name="Barbian K."/>
            <person name="Babar A."/>
            <person name="Rosenke K."/>
        </authorList>
    </citation>
    <scope>NUCLEOTIDE SEQUENCE [LARGE SCALE GENOMIC DNA]</scope>
    <source>
        <strain evidence="3">CBS 101.48</strain>
    </source>
</reference>
<evidence type="ECO:0000313" key="4">
    <source>
        <dbReference type="Proteomes" id="UP000078561"/>
    </source>
</evidence>
<dbReference type="Proteomes" id="UP000078561">
    <property type="component" value="Unassembled WGS sequence"/>
</dbReference>
<dbReference type="Pfam" id="PF16158">
    <property type="entry name" value="N_BRCA1_IG"/>
    <property type="match status" value="1"/>
</dbReference>
<dbReference type="Gene3D" id="2.60.40.10">
    <property type="entry name" value="Immunoglobulins"/>
    <property type="match status" value="1"/>
</dbReference>
<dbReference type="PANTHER" id="PTHR20930">
    <property type="entry name" value="OVARIAN CARCINOMA ANTIGEN CA125-RELATED"/>
    <property type="match status" value="1"/>
</dbReference>
<feature type="compositionally biased region" description="Low complexity" evidence="1">
    <location>
        <begin position="301"/>
        <end position="319"/>
    </location>
</feature>
<name>A0A168L8G8_ABSGL</name>
<evidence type="ECO:0000259" key="2">
    <source>
        <dbReference type="Pfam" id="PF16158"/>
    </source>
</evidence>
<dbReference type="PANTHER" id="PTHR20930:SF0">
    <property type="entry name" value="PROTEIN ILRUN"/>
    <property type="match status" value="1"/>
</dbReference>
<organism evidence="3">
    <name type="scientific">Absidia glauca</name>
    <name type="common">Pin mould</name>
    <dbReference type="NCBI Taxonomy" id="4829"/>
    <lineage>
        <taxon>Eukaryota</taxon>
        <taxon>Fungi</taxon>
        <taxon>Fungi incertae sedis</taxon>
        <taxon>Mucoromycota</taxon>
        <taxon>Mucoromycotina</taxon>
        <taxon>Mucoromycetes</taxon>
        <taxon>Mucorales</taxon>
        <taxon>Cunninghamellaceae</taxon>
        <taxon>Absidia</taxon>
    </lineage>
</organism>
<feature type="domain" description="Nbr1 FW" evidence="2">
    <location>
        <begin position="206"/>
        <end position="286"/>
    </location>
</feature>
<evidence type="ECO:0000313" key="3">
    <source>
        <dbReference type="EMBL" id="SAL96270.1"/>
    </source>
</evidence>
<dbReference type="STRING" id="4829.A0A168L8G8"/>
<sequence length="361" mass="40089">MIIKVALENSNAYHMFEIFHRKTSLNDLQAKIRDRLDLGTTCFYLLYTDHLNDTVVVSSITQLTHDSTSGYWHVHPDEYSKNVILRLGKSDKLPITEKPLDSILSSTEAPQNISVTNFVSSLRGMLDQLGKNIGHHTDDKMRSVIETSHQDLNNFMRRYDGDQGASMNGNHPFHPHHSSIETPPQVPRSSDLSAELMNETGSLIIMRPSQRFTMTWQLQNNGQAQWPTGSTLVSWWGDERRTFASSCMLLPVPGQKVSFKAEQLAPNTPGLHSATLCLVSPEGMLLQRRLEGILYVALPTSDGGQDGDSSSDNVESSASDGDKYVSCASHTVPSLSGSEYIPSDDSDLSNRSRLVAKTVRR</sequence>
<evidence type="ECO:0000256" key="1">
    <source>
        <dbReference type="SAM" id="MobiDB-lite"/>
    </source>
</evidence>